<dbReference type="Pfam" id="PF02872">
    <property type="entry name" value="5_nucleotid_C"/>
    <property type="match status" value="1"/>
</dbReference>
<evidence type="ECO:0000259" key="5">
    <source>
        <dbReference type="Pfam" id="PF02872"/>
    </source>
</evidence>
<dbReference type="Proteomes" id="UP001595752">
    <property type="component" value="Unassembled WGS sequence"/>
</dbReference>
<evidence type="ECO:0000313" key="7">
    <source>
        <dbReference type="Proteomes" id="UP001595752"/>
    </source>
</evidence>
<dbReference type="Gene3D" id="3.60.21.10">
    <property type="match status" value="1"/>
</dbReference>
<feature type="signal peptide" evidence="2">
    <location>
        <begin position="1"/>
        <end position="22"/>
    </location>
</feature>
<keyword evidence="2" id="KW-0547">Nucleotide-binding</keyword>
<gene>
    <name evidence="6" type="ORF">ACFOU2_21790</name>
</gene>
<dbReference type="EMBL" id="JBHRZT010000072">
    <property type="protein sequence ID" value="MFC3885962.1"/>
    <property type="molecule type" value="Genomic_DNA"/>
</dbReference>
<dbReference type="InterPro" id="IPR029052">
    <property type="entry name" value="Metallo-depent_PP-like"/>
</dbReference>
<dbReference type="InterPro" id="IPR006146">
    <property type="entry name" value="5'-Nucleotdase_CS"/>
</dbReference>
<reference evidence="7" key="1">
    <citation type="journal article" date="2019" name="Int. J. Syst. Evol. Microbiol.">
        <title>The Global Catalogue of Microorganisms (GCM) 10K type strain sequencing project: providing services to taxonomists for standard genome sequencing and annotation.</title>
        <authorList>
            <consortium name="The Broad Institute Genomics Platform"/>
            <consortium name="The Broad Institute Genome Sequencing Center for Infectious Disease"/>
            <person name="Wu L."/>
            <person name="Ma J."/>
        </authorList>
    </citation>
    <scope>NUCLEOTIDE SEQUENCE [LARGE SCALE GENOMIC DNA]</scope>
    <source>
        <strain evidence="7">CCUG 61889</strain>
    </source>
</reference>
<evidence type="ECO:0000313" key="6">
    <source>
        <dbReference type="EMBL" id="MFC3885962.1"/>
    </source>
</evidence>
<dbReference type="PRINTS" id="PR01607">
    <property type="entry name" value="APYRASEFAMLY"/>
</dbReference>
<keyword evidence="2" id="KW-0378">Hydrolase</keyword>
<dbReference type="InterPro" id="IPR004843">
    <property type="entry name" value="Calcineurin-like_PHP"/>
</dbReference>
<feature type="region of interest" description="Disordered" evidence="3">
    <location>
        <begin position="26"/>
        <end position="95"/>
    </location>
</feature>
<sequence length="603" mass="65954">MRNAFRTWSLFTLLFSSVGCNMDNNAANNNDRNGGQVLQENDRGNREGGNIRILNNGSNGDKPQKTGNKENMNDQGYHGHIDKRPGQGPKILGDEDGKGSIFNDKRYIHIQLLGINDLHGQLNVTRQVGGKPVGRVDYLAAYLRQRESQNKNTLLVQVGDMIGASPPISALLQDEPTIKFLNSLNFDIGTVGNHEFDKGVKELQRIIHGGTHEKTGDFEGSSFPWIVANVVNEKTGKTILPPYKVVKVNGMPIGFIGVVTTDTPNLVIPSNVQGLKFTDEAEAINKSVAELKNSGVRAIVVLAHNPGTSNVNGEQPTGEVVEIANSVDDEVDIIYGGHNHAHLNSVVDGKLLVQSYSYGTAFSDVDIAIDPKTKDIAAKKAEIVTVYQGGIDPDAKVTQMVEQFEDQVRPMVERVIGPAANNLTAQQNESGESALGNLIADAQRASMNTDFAFMNPGGIRADIDKGDVTWGELYTVQPFGNDLIKMNLTGKQIRQLLNQQWRTTGTNMLQISGLTYTWDDNQPIGQKVQNILLKDGTELDENKTYTVTGNNFIAGGGDGFTVFREGTNRETGAKDLDALVRFIENLSKPFSYEIEGRINKVRY</sequence>
<dbReference type="PROSITE" id="PS51257">
    <property type="entry name" value="PROKAR_LIPOPROTEIN"/>
    <property type="match status" value="1"/>
</dbReference>
<comment type="similarity">
    <text evidence="2">Belongs to the 5'-nucleotidase family.</text>
</comment>
<name>A0ABV8B6T6_9BACI</name>
<evidence type="ECO:0000256" key="1">
    <source>
        <dbReference type="ARBA" id="ARBA00022729"/>
    </source>
</evidence>
<comment type="caution">
    <text evidence="6">The sequence shown here is derived from an EMBL/GenBank/DDBJ whole genome shotgun (WGS) entry which is preliminary data.</text>
</comment>
<dbReference type="InterPro" id="IPR036907">
    <property type="entry name" value="5'-Nucleotdase_C_sf"/>
</dbReference>
<dbReference type="InterPro" id="IPR008334">
    <property type="entry name" value="5'-Nucleotdase_C"/>
</dbReference>
<organism evidence="6 7">
    <name type="scientific">Bacillus songklensis</name>
    <dbReference type="NCBI Taxonomy" id="1069116"/>
    <lineage>
        <taxon>Bacteria</taxon>
        <taxon>Bacillati</taxon>
        <taxon>Bacillota</taxon>
        <taxon>Bacilli</taxon>
        <taxon>Bacillales</taxon>
        <taxon>Bacillaceae</taxon>
        <taxon>Bacillus</taxon>
    </lineage>
</organism>
<keyword evidence="7" id="KW-1185">Reference proteome</keyword>
<evidence type="ECO:0000256" key="3">
    <source>
        <dbReference type="SAM" id="MobiDB-lite"/>
    </source>
</evidence>
<feature type="compositionally biased region" description="Basic and acidic residues" evidence="3">
    <location>
        <begin position="62"/>
        <end position="85"/>
    </location>
</feature>
<dbReference type="PANTHER" id="PTHR11575">
    <property type="entry name" value="5'-NUCLEOTIDASE-RELATED"/>
    <property type="match status" value="1"/>
</dbReference>
<dbReference type="InterPro" id="IPR006179">
    <property type="entry name" value="5_nucleotidase/apyrase"/>
</dbReference>
<accession>A0ABV8B6T6</accession>
<dbReference type="Pfam" id="PF00149">
    <property type="entry name" value="Metallophos"/>
    <property type="match status" value="1"/>
</dbReference>
<evidence type="ECO:0000259" key="4">
    <source>
        <dbReference type="Pfam" id="PF00149"/>
    </source>
</evidence>
<feature type="domain" description="5'-Nucleotidase C-terminal" evidence="5">
    <location>
        <begin position="415"/>
        <end position="564"/>
    </location>
</feature>
<feature type="chain" id="PRO_5044967302" evidence="2">
    <location>
        <begin position="23"/>
        <end position="603"/>
    </location>
</feature>
<protein>
    <submittedName>
        <fullName evidence="6">Bifunctional metallophosphatase/5'-nucleotidase</fullName>
    </submittedName>
</protein>
<dbReference type="RefSeq" id="WP_377918337.1">
    <property type="nucleotide sequence ID" value="NZ_JBHRZT010000072.1"/>
</dbReference>
<dbReference type="Gene3D" id="3.90.780.10">
    <property type="entry name" value="5'-Nucleotidase, C-terminal domain"/>
    <property type="match status" value="1"/>
</dbReference>
<dbReference type="PANTHER" id="PTHR11575:SF24">
    <property type="entry name" value="5'-NUCLEOTIDASE"/>
    <property type="match status" value="1"/>
</dbReference>
<dbReference type="SUPFAM" id="SSF55816">
    <property type="entry name" value="5'-nucleotidase (syn. UDP-sugar hydrolase), C-terminal domain"/>
    <property type="match status" value="1"/>
</dbReference>
<keyword evidence="1 2" id="KW-0732">Signal</keyword>
<proteinExistence type="inferred from homology"/>
<feature type="domain" description="Calcineurin-like phosphoesterase" evidence="4">
    <location>
        <begin position="112"/>
        <end position="341"/>
    </location>
</feature>
<evidence type="ECO:0000256" key="2">
    <source>
        <dbReference type="RuleBase" id="RU362119"/>
    </source>
</evidence>
<dbReference type="PROSITE" id="PS00786">
    <property type="entry name" value="5_NUCLEOTIDASE_2"/>
    <property type="match status" value="1"/>
</dbReference>
<dbReference type="SUPFAM" id="SSF56300">
    <property type="entry name" value="Metallo-dependent phosphatases"/>
    <property type="match status" value="1"/>
</dbReference>